<dbReference type="SUPFAM" id="SSF52540">
    <property type="entry name" value="P-loop containing nucleoside triphosphate hydrolases"/>
    <property type="match status" value="1"/>
</dbReference>
<feature type="domain" description="Dynamin N-terminal" evidence="1">
    <location>
        <begin position="35"/>
        <end position="293"/>
    </location>
</feature>
<dbReference type="InterPro" id="IPR027417">
    <property type="entry name" value="P-loop_NTPase"/>
</dbReference>
<name>A0AAW2Z0H6_9EUKA</name>
<dbReference type="PANTHER" id="PTHR43681:SF1">
    <property type="entry name" value="SARCALUMENIN"/>
    <property type="match status" value="1"/>
</dbReference>
<dbReference type="PANTHER" id="PTHR43681">
    <property type="entry name" value="TRANSMEMBRANE GTPASE FZO"/>
    <property type="match status" value="1"/>
</dbReference>
<accession>A0AAW2Z0H6</accession>
<gene>
    <name evidence="3" type="ORF">AKO1_000332</name>
    <name evidence="2" type="ORF">AKO1_002326</name>
</gene>
<evidence type="ECO:0000259" key="1">
    <source>
        <dbReference type="Pfam" id="PF00350"/>
    </source>
</evidence>
<comment type="caution">
    <text evidence="2">The sequence shown here is derived from an EMBL/GenBank/DDBJ whole genome shotgun (WGS) entry which is preliminary data.</text>
</comment>
<dbReference type="Pfam" id="PF00350">
    <property type="entry name" value="Dynamin_N"/>
    <property type="match status" value="1"/>
</dbReference>
<keyword evidence="4" id="KW-1185">Reference proteome</keyword>
<dbReference type="AlphaFoldDB" id="A0AAW2Z0H6"/>
<dbReference type="CDD" id="cd00882">
    <property type="entry name" value="Ras_like_GTPase"/>
    <property type="match status" value="1"/>
</dbReference>
<dbReference type="Proteomes" id="UP001431209">
    <property type="component" value="Unassembled WGS sequence"/>
</dbReference>
<sequence length="425" mass="48219">TLEDLKQKCSELVQLARDTYKLEFTDKPLDKSVLLIMGEQSSGKSSLINYLFGDISVRVTGSEAIDTQFTLIETVSKETFMKLVGESNYKNLYRKNKDRVADYVFLKEPFRSDREDWRKDIVWTSLSPTLIKSRYEQLYGGKMNEIFSQHEHLVKAIVINEKFVKGTELERIKIAAHQKRVSQGIPSKKPRKRTNMDGSVVIKTTEGSNVDRIMDDYVIVTDPDAITLEHVLCKDMILIDTPGFSDMCVRDMDKFKATVEILEFFYKQASMVLFLASPTSLLSISEALKIVQLTMLDPATRDAVLNEMYPNNVQKDQSDTPVAESVLRSVTSSVLSAMIPWGGFVDKASKFVSNMIVDKAVESIDINKYGHTGSFSHEKMYFVINKKDLCTNGTESAYFEFGYAIGRSFSHLPPVIIKFHSSNKF</sequence>
<dbReference type="InterPro" id="IPR051943">
    <property type="entry name" value="TRAFAC_Dynamin-like_GTPase"/>
</dbReference>
<dbReference type="InterPro" id="IPR045063">
    <property type="entry name" value="Dynamin_N"/>
</dbReference>
<organism evidence="2 4">
    <name type="scientific">Acrasis kona</name>
    <dbReference type="NCBI Taxonomy" id="1008807"/>
    <lineage>
        <taxon>Eukaryota</taxon>
        <taxon>Discoba</taxon>
        <taxon>Heterolobosea</taxon>
        <taxon>Tetramitia</taxon>
        <taxon>Eutetramitia</taxon>
        <taxon>Acrasidae</taxon>
        <taxon>Acrasis</taxon>
    </lineage>
</organism>
<protein>
    <recommendedName>
        <fullName evidence="1">Dynamin N-terminal domain-containing protein</fullName>
    </recommendedName>
</protein>
<evidence type="ECO:0000313" key="2">
    <source>
        <dbReference type="EMBL" id="KAL0482757.1"/>
    </source>
</evidence>
<dbReference type="EMBL" id="JAOPGA020000887">
    <property type="protein sequence ID" value="KAL0482757.1"/>
    <property type="molecule type" value="Genomic_DNA"/>
</dbReference>
<dbReference type="EMBL" id="JAOPGA020001351">
    <property type="protein sequence ID" value="KAL0487573.1"/>
    <property type="molecule type" value="Genomic_DNA"/>
</dbReference>
<feature type="non-terminal residue" evidence="2">
    <location>
        <position position="1"/>
    </location>
</feature>
<reference evidence="2 4" key="1">
    <citation type="submission" date="2024-03" db="EMBL/GenBank/DDBJ databases">
        <title>The Acrasis kona genome and developmental transcriptomes reveal deep origins of eukaryotic multicellular pathways.</title>
        <authorList>
            <person name="Sheikh S."/>
            <person name="Fu C.-J."/>
            <person name="Brown M.W."/>
            <person name="Baldauf S.L."/>
        </authorList>
    </citation>
    <scope>NUCLEOTIDE SEQUENCE [LARGE SCALE GENOMIC DNA]</scope>
    <source>
        <strain evidence="2 4">ATCC MYA-3509</strain>
    </source>
</reference>
<evidence type="ECO:0000313" key="4">
    <source>
        <dbReference type="Proteomes" id="UP001431209"/>
    </source>
</evidence>
<dbReference type="Gene3D" id="3.40.50.300">
    <property type="entry name" value="P-loop containing nucleotide triphosphate hydrolases"/>
    <property type="match status" value="1"/>
</dbReference>
<evidence type="ECO:0000313" key="3">
    <source>
        <dbReference type="EMBL" id="KAL0487573.1"/>
    </source>
</evidence>
<proteinExistence type="predicted"/>